<evidence type="ECO:0000259" key="2">
    <source>
        <dbReference type="Pfam" id="PF14358"/>
    </source>
</evidence>
<evidence type="ECO:0000313" key="3">
    <source>
        <dbReference type="EMBL" id="GBF36392.1"/>
    </source>
</evidence>
<feature type="transmembrane region" description="Helical" evidence="1">
    <location>
        <begin position="96"/>
        <end position="114"/>
    </location>
</feature>
<keyword evidence="1" id="KW-0812">Transmembrane</keyword>
<comment type="caution">
    <text evidence="3">The sequence shown here is derived from an EMBL/GenBank/DDBJ whole genome shotgun (WGS) entry which is preliminary data.</text>
</comment>
<evidence type="ECO:0000256" key="1">
    <source>
        <dbReference type="SAM" id="Phobius"/>
    </source>
</evidence>
<dbReference type="EMBL" id="BFAX01000003">
    <property type="protein sequence ID" value="GBF36392.1"/>
    <property type="molecule type" value="Genomic_DNA"/>
</dbReference>
<keyword evidence="1" id="KW-1133">Transmembrane helix</keyword>
<sequence>MKMKVPAWVKGVIDLLLIVVFIIVGLSGIALYLAPSGKIAKMIGWTFLGLSRDTWINLHVYFGLIMIGLVVVHIVLGFNRMVAMLKSAFKREKAKVIGGLAVMTLVLIGGYFAFEKITGKEGTIIKTTSGKYITTDSTTIEITGAMLKSFTLEQLAEAYNVDVQKLVEILKTDYGIEAKPNELLETIEINNGFNRRQFKEVLSEAVQKAKGD</sequence>
<name>A0A401HQA8_9EURY</name>
<dbReference type="AlphaFoldDB" id="A0A401HQA8"/>
<evidence type="ECO:0000313" key="4">
    <source>
        <dbReference type="Proteomes" id="UP000290527"/>
    </source>
</evidence>
<keyword evidence="1" id="KW-0472">Membrane</keyword>
<accession>A0A401HQA8</accession>
<keyword evidence="4" id="KW-1185">Reference proteome</keyword>
<gene>
    <name evidence="3" type="ORF">MHHB_P0622</name>
</gene>
<reference evidence="3 4" key="1">
    <citation type="journal article" date="2019" name="Int. J. Syst. Evol. Microbiol.">
        <title>Methanofervidicoccus abyssi gen. nov., sp. nov., a hydrogenotrophic methanogen, isolated from a hydrothermal vent chimney in the Mid-Cayman Spreading Center, the Caribbean Sea.</title>
        <authorList>
            <person name="Sakai S."/>
            <person name="Takaki Y."/>
            <person name="Miyazaki M."/>
            <person name="Ogawara M."/>
            <person name="Yanagawa K."/>
            <person name="Miyazaki J."/>
            <person name="Takai K."/>
        </authorList>
    </citation>
    <scope>NUCLEOTIDE SEQUENCE [LARGE SCALE GENOMIC DNA]</scope>
    <source>
        <strain evidence="3 4">HHB</strain>
    </source>
</reference>
<protein>
    <recommendedName>
        <fullName evidence="2">Flavinylation-associated cytochrome domain-containing protein</fullName>
    </recommendedName>
</protein>
<dbReference type="Proteomes" id="UP000290527">
    <property type="component" value="Unassembled WGS sequence"/>
</dbReference>
<dbReference type="InterPro" id="IPR025517">
    <property type="entry name" value="DUF4405"/>
</dbReference>
<proteinExistence type="predicted"/>
<organism evidence="3 4">
    <name type="scientific">Methanofervidicoccus abyssi</name>
    <dbReference type="NCBI Taxonomy" id="2082189"/>
    <lineage>
        <taxon>Archaea</taxon>
        <taxon>Methanobacteriati</taxon>
        <taxon>Methanobacteriota</taxon>
        <taxon>Methanomada group</taxon>
        <taxon>Methanococci</taxon>
        <taxon>Methanococcales</taxon>
        <taxon>Methanofervidicoccus</taxon>
    </lineage>
</organism>
<dbReference type="Pfam" id="PF14358">
    <property type="entry name" value="DUF4405"/>
    <property type="match status" value="1"/>
</dbReference>
<feature type="transmembrane region" description="Helical" evidence="1">
    <location>
        <begin position="54"/>
        <end position="76"/>
    </location>
</feature>
<feature type="domain" description="Flavinylation-associated cytochrome" evidence="2">
    <location>
        <begin position="12"/>
        <end position="76"/>
    </location>
</feature>
<feature type="transmembrane region" description="Helical" evidence="1">
    <location>
        <begin position="12"/>
        <end position="34"/>
    </location>
</feature>